<keyword evidence="2" id="KW-1185">Reference proteome</keyword>
<reference evidence="1 2" key="1">
    <citation type="submission" date="2018-03" db="EMBL/GenBank/DDBJ databases">
        <title>Genomic Encyclopedia of Archaeal and Bacterial Type Strains, Phase II (KMG-II): from individual species to whole genera.</title>
        <authorList>
            <person name="Goeker M."/>
        </authorList>
    </citation>
    <scope>NUCLEOTIDE SEQUENCE [LARGE SCALE GENOMIC DNA]</scope>
    <source>
        <strain evidence="1 2">DSM 45211</strain>
    </source>
</reference>
<protein>
    <submittedName>
        <fullName evidence="1">Uncharacterized protein</fullName>
    </submittedName>
</protein>
<name>A0A2P8D5C0_9ACTN</name>
<comment type="caution">
    <text evidence="1">The sequence shown here is derived from an EMBL/GenBank/DDBJ whole genome shotgun (WGS) entry which is preliminary data.</text>
</comment>
<sequence>MWLGGGYQLAIEVGERDDDRLQATLVALWRAAGVDGCRARGDGGGFSAVPCTRTQLEATGLLAGVAALPRGTRVVCAARAVRHDSGTDWLVFFVPTGALERAEPRSAAFGFRGGDSLLWRRPLDRWLAEIGRQLYAAVPFRLGLIGPDVVGMTAAWKLAGTVPPERWAGYLVPTGADLAYYCADR</sequence>
<dbReference type="EMBL" id="PYGE01000032">
    <property type="protein sequence ID" value="PSK92392.1"/>
    <property type="molecule type" value="Genomic_DNA"/>
</dbReference>
<dbReference type="AlphaFoldDB" id="A0A2P8D5C0"/>
<proteinExistence type="predicted"/>
<accession>A0A2P8D5C0</accession>
<gene>
    <name evidence="1" type="ORF">CLV30_1327</name>
</gene>
<evidence type="ECO:0000313" key="1">
    <source>
        <dbReference type="EMBL" id="PSK92392.1"/>
    </source>
</evidence>
<dbReference type="Proteomes" id="UP000243528">
    <property type="component" value="Unassembled WGS sequence"/>
</dbReference>
<evidence type="ECO:0000313" key="2">
    <source>
        <dbReference type="Proteomes" id="UP000243528"/>
    </source>
</evidence>
<organism evidence="1 2">
    <name type="scientific">Haloactinopolyspora alba</name>
    <dbReference type="NCBI Taxonomy" id="648780"/>
    <lineage>
        <taxon>Bacteria</taxon>
        <taxon>Bacillati</taxon>
        <taxon>Actinomycetota</taxon>
        <taxon>Actinomycetes</taxon>
        <taxon>Jiangellales</taxon>
        <taxon>Jiangellaceae</taxon>
        <taxon>Haloactinopolyspora</taxon>
    </lineage>
</organism>